<dbReference type="RefSeq" id="WP_110266126.1">
    <property type="nucleotide sequence ID" value="NZ_CAKZQT010000001.1"/>
</dbReference>
<name>A0A318E3P5_9GAMM</name>
<dbReference type="Gene3D" id="1.10.10.10">
    <property type="entry name" value="Winged helix-like DNA-binding domain superfamily/Winged helix DNA-binding domain"/>
    <property type="match status" value="1"/>
</dbReference>
<dbReference type="CDD" id="cd00038">
    <property type="entry name" value="CAP_ED"/>
    <property type="match status" value="1"/>
</dbReference>
<dbReference type="Proteomes" id="UP000248330">
    <property type="component" value="Unassembled WGS sequence"/>
</dbReference>
<evidence type="ECO:0000259" key="4">
    <source>
        <dbReference type="PROSITE" id="PS50042"/>
    </source>
</evidence>
<keyword evidence="1" id="KW-0805">Transcription regulation</keyword>
<dbReference type="InterPro" id="IPR012318">
    <property type="entry name" value="HTH_CRP"/>
</dbReference>
<feature type="domain" description="HTH crp-type" evidence="5">
    <location>
        <begin position="141"/>
        <end position="213"/>
    </location>
</feature>
<feature type="domain" description="Cyclic nucleotide-binding" evidence="4">
    <location>
        <begin position="1"/>
        <end position="109"/>
    </location>
</feature>
<organism evidence="6 7">
    <name type="scientific">Sinimarinibacterium flocculans</name>
    <dbReference type="NCBI Taxonomy" id="985250"/>
    <lineage>
        <taxon>Bacteria</taxon>
        <taxon>Pseudomonadati</taxon>
        <taxon>Pseudomonadota</taxon>
        <taxon>Gammaproteobacteria</taxon>
        <taxon>Nevskiales</taxon>
        <taxon>Nevskiaceae</taxon>
        <taxon>Sinimarinibacterium</taxon>
    </lineage>
</organism>
<gene>
    <name evidence="6" type="ORF">C8D93_109121</name>
</gene>
<accession>A0A318E3P5</accession>
<evidence type="ECO:0000256" key="2">
    <source>
        <dbReference type="ARBA" id="ARBA00023125"/>
    </source>
</evidence>
<dbReference type="PANTHER" id="PTHR24567">
    <property type="entry name" value="CRP FAMILY TRANSCRIPTIONAL REGULATORY PROTEIN"/>
    <property type="match status" value="1"/>
</dbReference>
<dbReference type="GO" id="GO:0003677">
    <property type="term" value="F:DNA binding"/>
    <property type="evidence" value="ECO:0007669"/>
    <property type="project" value="UniProtKB-KW"/>
</dbReference>
<keyword evidence="3" id="KW-0804">Transcription</keyword>
<dbReference type="Gene3D" id="2.60.120.10">
    <property type="entry name" value="Jelly Rolls"/>
    <property type="match status" value="1"/>
</dbReference>
<dbReference type="InterPro" id="IPR036390">
    <property type="entry name" value="WH_DNA-bd_sf"/>
</dbReference>
<dbReference type="Pfam" id="PF00027">
    <property type="entry name" value="cNMP_binding"/>
    <property type="match status" value="1"/>
</dbReference>
<dbReference type="SMART" id="SM00100">
    <property type="entry name" value="cNMP"/>
    <property type="match status" value="1"/>
</dbReference>
<dbReference type="InterPro" id="IPR018490">
    <property type="entry name" value="cNMP-bd_dom_sf"/>
</dbReference>
<dbReference type="SUPFAM" id="SSF46785">
    <property type="entry name" value="Winged helix' DNA-binding domain"/>
    <property type="match status" value="1"/>
</dbReference>
<dbReference type="Pfam" id="PF13545">
    <property type="entry name" value="HTH_Crp_2"/>
    <property type="match status" value="1"/>
</dbReference>
<sequence>MLEAANGPDHLRALQALYAVAVRRQVAARQVVIHEGDVPRSLYLIDRGAATVSLSDWHGEEAVLSLLGPGDFFGEMGMFPSGDGVRSAQVQARVDSTLLEIDYARFVELSREHPVLWLELAGQLAARLRRTNRRLVGVRVLKLSERIWYVLAELAARPDAQRVDGGHCVRITRDELGMLTGCTRETAGKALAELEQDGRIRTQGRSIIVPELPAASGESGMR</sequence>
<keyword evidence="7" id="KW-1185">Reference proteome</keyword>
<evidence type="ECO:0000313" key="7">
    <source>
        <dbReference type="Proteomes" id="UP000248330"/>
    </source>
</evidence>
<reference evidence="6 7" key="1">
    <citation type="submission" date="2018-04" db="EMBL/GenBank/DDBJ databases">
        <title>Genomic Encyclopedia of Type Strains, Phase IV (KMG-IV): sequencing the most valuable type-strain genomes for metagenomic binning, comparative biology and taxonomic classification.</title>
        <authorList>
            <person name="Goeker M."/>
        </authorList>
    </citation>
    <scope>NUCLEOTIDE SEQUENCE [LARGE SCALE GENOMIC DNA]</scope>
    <source>
        <strain evidence="6 7">DSM 104150</strain>
    </source>
</reference>
<protein>
    <submittedName>
        <fullName evidence="6">Transcriptional regulator</fullName>
    </submittedName>
</protein>
<dbReference type="PANTHER" id="PTHR24567:SF68">
    <property type="entry name" value="DNA-BINDING TRANSCRIPTIONAL DUAL REGULATOR CRP"/>
    <property type="match status" value="1"/>
</dbReference>
<evidence type="ECO:0000259" key="5">
    <source>
        <dbReference type="PROSITE" id="PS51063"/>
    </source>
</evidence>
<dbReference type="SMART" id="SM00419">
    <property type="entry name" value="HTH_CRP"/>
    <property type="match status" value="1"/>
</dbReference>
<dbReference type="SUPFAM" id="SSF51206">
    <property type="entry name" value="cAMP-binding domain-like"/>
    <property type="match status" value="1"/>
</dbReference>
<evidence type="ECO:0000256" key="1">
    <source>
        <dbReference type="ARBA" id="ARBA00023015"/>
    </source>
</evidence>
<dbReference type="InterPro" id="IPR000595">
    <property type="entry name" value="cNMP-bd_dom"/>
</dbReference>
<dbReference type="InterPro" id="IPR050397">
    <property type="entry name" value="Env_Response_Regulators"/>
</dbReference>
<proteinExistence type="predicted"/>
<evidence type="ECO:0000313" key="6">
    <source>
        <dbReference type="EMBL" id="PXV65742.1"/>
    </source>
</evidence>
<dbReference type="GO" id="GO:0003700">
    <property type="term" value="F:DNA-binding transcription factor activity"/>
    <property type="evidence" value="ECO:0007669"/>
    <property type="project" value="TreeGrafter"/>
</dbReference>
<dbReference type="EMBL" id="QICN01000009">
    <property type="protein sequence ID" value="PXV65742.1"/>
    <property type="molecule type" value="Genomic_DNA"/>
</dbReference>
<dbReference type="PROSITE" id="PS51063">
    <property type="entry name" value="HTH_CRP_2"/>
    <property type="match status" value="1"/>
</dbReference>
<dbReference type="AlphaFoldDB" id="A0A318E3P5"/>
<dbReference type="GO" id="GO:0005829">
    <property type="term" value="C:cytosol"/>
    <property type="evidence" value="ECO:0007669"/>
    <property type="project" value="TreeGrafter"/>
</dbReference>
<dbReference type="OrthoDB" id="61906at2"/>
<dbReference type="InterPro" id="IPR036388">
    <property type="entry name" value="WH-like_DNA-bd_sf"/>
</dbReference>
<keyword evidence="2" id="KW-0238">DNA-binding</keyword>
<comment type="caution">
    <text evidence="6">The sequence shown here is derived from an EMBL/GenBank/DDBJ whole genome shotgun (WGS) entry which is preliminary data.</text>
</comment>
<dbReference type="PROSITE" id="PS50042">
    <property type="entry name" value="CNMP_BINDING_3"/>
    <property type="match status" value="1"/>
</dbReference>
<evidence type="ECO:0000256" key="3">
    <source>
        <dbReference type="ARBA" id="ARBA00023163"/>
    </source>
</evidence>
<dbReference type="PRINTS" id="PR00034">
    <property type="entry name" value="HTHCRP"/>
</dbReference>
<dbReference type="InterPro" id="IPR014710">
    <property type="entry name" value="RmlC-like_jellyroll"/>
</dbReference>
<dbReference type="PROSITE" id="PS00889">
    <property type="entry name" value="CNMP_BINDING_2"/>
    <property type="match status" value="1"/>
</dbReference>
<dbReference type="InterPro" id="IPR018488">
    <property type="entry name" value="cNMP-bd_CS"/>
</dbReference>